<dbReference type="SUPFAM" id="SSF51735">
    <property type="entry name" value="NAD(P)-binding Rossmann-fold domains"/>
    <property type="match status" value="1"/>
</dbReference>
<proteinExistence type="predicted"/>
<dbReference type="InterPro" id="IPR036291">
    <property type="entry name" value="NAD(P)-bd_dom_sf"/>
</dbReference>
<evidence type="ECO:0000313" key="1">
    <source>
        <dbReference type="EMBL" id="OGY37061.1"/>
    </source>
</evidence>
<gene>
    <name evidence="1" type="ORF">A3E36_01585</name>
</gene>
<comment type="caution">
    <text evidence="1">The sequence shown here is derived from an EMBL/GenBank/DDBJ whole genome shotgun (WGS) entry which is preliminary data.</text>
</comment>
<organism evidence="1 2">
    <name type="scientific">Candidatus Andersenbacteria bacterium RIFCSPHIGHO2_12_FULL_45_11b</name>
    <dbReference type="NCBI Taxonomy" id="1797282"/>
    <lineage>
        <taxon>Bacteria</taxon>
        <taxon>Candidatus Anderseniibacteriota</taxon>
    </lineage>
</organism>
<evidence type="ECO:0000313" key="2">
    <source>
        <dbReference type="Proteomes" id="UP000177941"/>
    </source>
</evidence>
<name>A0A1G1XB01_9BACT</name>
<dbReference type="EMBL" id="MHHS01000019">
    <property type="protein sequence ID" value="OGY37061.1"/>
    <property type="molecule type" value="Genomic_DNA"/>
</dbReference>
<dbReference type="AlphaFoldDB" id="A0A1G1XB01"/>
<protein>
    <submittedName>
        <fullName evidence="1">Uncharacterized protein</fullName>
    </submittedName>
</protein>
<sequence length="329" mass="36718">MADSSVTNFADSSVASSKKRTTRQHLVPWIRSHLRRMPLEFLNILFNHDLLFWLIGIANKRVGFLESVFLVYPASEKYARAYVYPFRLRRVMWNPWPCGLLWQNGKLTVMFCISATDSQFTDFCNAQNIVHVANRMERIRALLQAHGKTFAGILPGVLYAKRIIREAPEADLTAHAVVQAIEKIARAENLAANTPIVVLGGRGFIGRRIMRMLAESDACSVDSADANGHASWPDDLTGKPVIVVNVTVNHALADYLECMAPGTVVINEVYPEPTPDTLQRLWRQSCVCYHVVGIHAHALPPFPEAYRGAIPCCAAWAADDINVVVRKLV</sequence>
<accession>A0A1G1XB01</accession>
<dbReference type="Proteomes" id="UP000177941">
    <property type="component" value="Unassembled WGS sequence"/>
</dbReference>
<reference evidence="1 2" key="1">
    <citation type="journal article" date="2016" name="Nat. Commun.">
        <title>Thousands of microbial genomes shed light on interconnected biogeochemical processes in an aquifer system.</title>
        <authorList>
            <person name="Anantharaman K."/>
            <person name="Brown C.T."/>
            <person name="Hug L.A."/>
            <person name="Sharon I."/>
            <person name="Castelle C.J."/>
            <person name="Probst A.J."/>
            <person name="Thomas B.C."/>
            <person name="Singh A."/>
            <person name="Wilkins M.J."/>
            <person name="Karaoz U."/>
            <person name="Brodie E.L."/>
            <person name="Williams K.H."/>
            <person name="Hubbard S.S."/>
            <person name="Banfield J.F."/>
        </authorList>
    </citation>
    <scope>NUCLEOTIDE SEQUENCE [LARGE SCALE GENOMIC DNA]</scope>
</reference>